<dbReference type="GO" id="GO:0016747">
    <property type="term" value="F:acyltransferase activity, transferring groups other than amino-acyl groups"/>
    <property type="evidence" value="ECO:0007669"/>
    <property type="project" value="InterPro"/>
</dbReference>
<dbReference type="PROSITE" id="PS51186">
    <property type="entry name" value="GNAT"/>
    <property type="match status" value="1"/>
</dbReference>
<reference evidence="2 3" key="1">
    <citation type="journal article" date="2014" name="Genome Announc.">
        <title>Whole-Genome Sequence of Serratia symbiotica Strain CWBI-2.3T, a Free-Living Symbiont of the Black Bean Aphid Aphis fabae.</title>
        <authorList>
            <person name="Foray V."/>
            <person name="Grigorescu A.S."/>
            <person name="Sabri A."/>
            <person name="Haubruge E."/>
            <person name="Lognay G."/>
            <person name="Francis F."/>
            <person name="Fauconnier M.L."/>
            <person name="Hance T."/>
            <person name="Thonart P."/>
        </authorList>
    </citation>
    <scope>NUCLEOTIDE SEQUENCE [LARGE SCALE GENOMIC DNA]</scope>
    <source>
        <strain evidence="2">CWBI-2.3</strain>
        <plasmid evidence="2 3">pSsAf2.3-1</plasmid>
    </source>
</reference>
<gene>
    <name evidence="2" type="ORF">SYMBAF_16650</name>
</gene>
<dbReference type="InterPro" id="IPR016181">
    <property type="entry name" value="Acyl_CoA_acyltransferase"/>
</dbReference>
<dbReference type="AlphaFoldDB" id="A0A7D5TAL8"/>
<keyword evidence="2" id="KW-0614">Plasmid</keyword>
<protein>
    <submittedName>
        <fullName evidence="2">GNAT family N-acetyltransferase</fullName>
    </submittedName>
</protein>
<sequence>MKITYLRLEPHHLKDLYEIRFSVTENLLHAHQIKYLQRKQAVEDIRQGGGWICKSGNEYLGYGFGIFAPEPLIGGLFVKPEFQRNGIGRNLIEKITNWFAEKDIHSIMLTTDKGSNAEFFYKKNGWYADGMDEYGQLIMRREV</sequence>
<feature type="domain" description="N-acetyltransferase" evidence="1">
    <location>
        <begin position="3"/>
        <end position="143"/>
    </location>
</feature>
<dbReference type="Pfam" id="PF00583">
    <property type="entry name" value="Acetyltransf_1"/>
    <property type="match status" value="1"/>
</dbReference>
<dbReference type="Proteomes" id="UP000042738">
    <property type="component" value="Plasmid pSsAf2.3-1"/>
</dbReference>
<dbReference type="GeneID" id="93738106"/>
<dbReference type="CDD" id="cd04301">
    <property type="entry name" value="NAT_SF"/>
    <property type="match status" value="1"/>
</dbReference>
<dbReference type="RefSeq" id="WP_185899940.1">
    <property type="nucleotide sequence ID" value="NZ_CP050856.1"/>
</dbReference>
<dbReference type="InterPro" id="IPR000182">
    <property type="entry name" value="GNAT_dom"/>
</dbReference>
<evidence type="ECO:0000313" key="2">
    <source>
        <dbReference type="EMBL" id="QLH64457.1"/>
    </source>
</evidence>
<organism evidence="2 3">
    <name type="scientific">Serratia symbiotica</name>
    <dbReference type="NCBI Taxonomy" id="138074"/>
    <lineage>
        <taxon>Bacteria</taxon>
        <taxon>Pseudomonadati</taxon>
        <taxon>Pseudomonadota</taxon>
        <taxon>Gammaproteobacteria</taxon>
        <taxon>Enterobacterales</taxon>
        <taxon>Yersiniaceae</taxon>
        <taxon>Serratia</taxon>
    </lineage>
</organism>
<accession>A0A7D5TAL8</accession>
<dbReference type="EMBL" id="CP050856">
    <property type="protein sequence ID" value="QLH64457.1"/>
    <property type="molecule type" value="Genomic_DNA"/>
</dbReference>
<dbReference type="SUPFAM" id="SSF55729">
    <property type="entry name" value="Acyl-CoA N-acyltransferases (Nat)"/>
    <property type="match status" value="1"/>
</dbReference>
<evidence type="ECO:0000259" key="1">
    <source>
        <dbReference type="PROSITE" id="PS51186"/>
    </source>
</evidence>
<name>A0A7D5TAL8_9GAMM</name>
<evidence type="ECO:0000313" key="3">
    <source>
        <dbReference type="Proteomes" id="UP000042738"/>
    </source>
</evidence>
<proteinExistence type="predicted"/>
<dbReference type="Gene3D" id="3.40.630.30">
    <property type="match status" value="1"/>
</dbReference>
<keyword evidence="2" id="KW-0808">Transferase</keyword>
<geneLocation type="plasmid" evidence="2 3">
    <name>pSsAf2.3-1</name>
</geneLocation>